<dbReference type="RefSeq" id="XP_005838666.1">
    <property type="nucleotide sequence ID" value="XM_005838609.1"/>
</dbReference>
<dbReference type="EnsemblProtists" id="EKX51686">
    <property type="protein sequence ID" value="EKX51686"/>
    <property type="gene ID" value="GUITHDRAFT_134570"/>
</dbReference>
<dbReference type="Pfam" id="PF00651">
    <property type="entry name" value="BTB"/>
    <property type="match status" value="1"/>
</dbReference>
<evidence type="ECO:0000256" key="1">
    <source>
        <dbReference type="PROSITE-ProRule" id="PRU00023"/>
    </source>
</evidence>
<dbReference type="InterPro" id="IPR000210">
    <property type="entry name" value="BTB/POZ_dom"/>
</dbReference>
<dbReference type="Gene3D" id="3.30.710.10">
    <property type="entry name" value="Potassium Channel Kv1.1, Chain A"/>
    <property type="match status" value="1"/>
</dbReference>
<feature type="region of interest" description="Disordered" evidence="2">
    <location>
        <begin position="564"/>
        <end position="602"/>
    </location>
</feature>
<dbReference type="Pfam" id="PF12796">
    <property type="entry name" value="Ank_2"/>
    <property type="match status" value="2"/>
</dbReference>
<dbReference type="KEGG" id="gtt:GUITHDRAFT_134570"/>
<dbReference type="Proteomes" id="UP000011087">
    <property type="component" value="Unassembled WGS sequence"/>
</dbReference>
<organism evidence="4">
    <name type="scientific">Guillardia theta (strain CCMP2712)</name>
    <name type="common">Cryptophyte</name>
    <dbReference type="NCBI Taxonomy" id="905079"/>
    <lineage>
        <taxon>Eukaryota</taxon>
        <taxon>Cryptophyceae</taxon>
        <taxon>Pyrenomonadales</taxon>
        <taxon>Geminigeraceae</taxon>
        <taxon>Guillardia</taxon>
    </lineage>
</organism>
<feature type="compositionally biased region" description="Basic residues" evidence="2">
    <location>
        <begin position="71"/>
        <end position="81"/>
    </location>
</feature>
<dbReference type="Gene3D" id="1.25.40.20">
    <property type="entry name" value="Ankyrin repeat-containing domain"/>
    <property type="match status" value="2"/>
</dbReference>
<dbReference type="PROSITE" id="PS50097">
    <property type="entry name" value="BTB"/>
    <property type="match status" value="1"/>
</dbReference>
<reference evidence="6" key="2">
    <citation type="submission" date="2012-11" db="EMBL/GenBank/DDBJ databases">
        <authorList>
            <person name="Kuo A."/>
            <person name="Curtis B.A."/>
            <person name="Tanifuji G."/>
            <person name="Burki F."/>
            <person name="Gruber A."/>
            <person name="Irimia M."/>
            <person name="Maruyama S."/>
            <person name="Arias M.C."/>
            <person name="Ball S.G."/>
            <person name="Gile G.H."/>
            <person name="Hirakawa Y."/>
            <person name="Hopkins J.F."/>
            <person name="Rensing S.A."/>
            <person name="Schmutz J."/>
            <person name="Symeonidi A."/>
            <person name="Elias M."/>
            <person name="Eveleigh R.J."/>
            <person name="Herman E.K."/>
            <person name="Klute M.J."/>
            <person name="Nakayama T."/>
            <person name="Obornik M."/>
            <person name="Reyes-Prieto A."/>
            <person name="Armbrust E.V."/>
            <person name="Aves S.J."/>
            <person name="Beiko R.G."/>
            <person name="Coutinho P."/>
            <person name="Dacks J.B."/>
            <person name="Durnford D.G."/>
            <person name="Fast N.M."/>
            <person name="Green B.R."/>
            <person name="Grisdale C."/>
            <person name="Hempe F."/>
            <person name="Henrissat B."/>
            <person name="Hoppner M.P."/>
            <person name="Ishida K.-I."/>
            <person name="Kim E."/>
            <person name="Koreny L."/>
            <person name="Kroth P.G."/>
            <person name="Liu Y."/>
            <person name="Malik S.-B."/>
            <person name="Maier U.G."/>
            <person name="McRose D."/>
            <person name="Mock T."/>
            <person name="Neilson J.A."/>
            <person name="Onodera N.T."/>
            <person name="Poole A.M."/>
            <person name="Pritham E.J."/>
            <person name="Richards T.A."/>
            <person name="Rocap G."/>
            <person name="Roy S.W."/>
            <person name="Sarai C."/>
            <person name="Schaack S."/>
            <person name="Shirato S."/>
            <person name="Slamovits C.H."/>
            <person name="Spencer D.F."/>
            <person name="Suzuki S."/>
            <person name="Worden A.Z."/>
            <person name="Zauner S."/>
            <person name="Barry K."/>
            <person name="Bell C."/>
            <person name="Bharti A.K."/>
            <person name="Crow J.A."/>
            <person name="Grimwood J."/>
            <person name="Kramer R."/>
            <person name="Lindquist E."/>
            <person name="Lucas S."/>
            <person name="Salamov A."/>
            <person name="McFadden G.I."/>
            <person name="Lane C.E."/>
            <person name="Keeling P.J."/>
            <person name="Gray M.W."/>
            <person name="Grigoriev I.V."/>
            <person name="Archibald J.M."/>
        </authorList>
    </citation>
    <scope>NUCLEOTIDE SEQUENCE</scope>
    <source>
        <strain evidence="6">CCMP2712</strain>
    </source>
</reference>
<reference evidence="5" key="3">
    <citation type="submission" date="2015-06" db="UniProtKB">
        <authorList>
            <consortium name="EnsemblProtists"/>
        </authorList>
    </citation>
    <scope>IDENTIFICATION</scope>
</reference>
<evidence type="ECO:0000313" key="5">
    <source>
        <dbReference type="EnsemblProtists" id="EKX51686"/>
    </source>
</evidence>
<dbReference type="OrthoDB" id="6137595at2759"/>
<feature type="repeat" description="ANK" evidence="1">
    <location>
        <begin position="441"/>
        <end position="463"/>
    </location>
</feature>
<sequence>MDFFTRTGSSDKKKKGEKAKSKKGSSKDQGSAEGIASFLQSLGNSISGSVGNGSIRAKSINKNQEASRASTKSKRGAKSKVARSGIVAKSGINAGNQFSRENVLMEYRSATLGTQLTEALADDTLADVTFIVGPERKVVKGLRIVIAARNKFFKSMLYESKMEDGSLQATFELPSAHAVSFDLMMKFIHAGGISWEPHQTVQLLEVSIDFQVEELMKKCMELVSESMTDNLSLAELTKLIQILLRGEGFDVNLQHPKTGTSALHVASREGGVELVIDLLSRGANLNWTDIHGATAMHLARNAEVAQLLINAKADVFAADKGGNPPLVYSIVHKRKDVAELLLAMNCGEALFRSVQEKNDTISRKLNKGRVTPITEVKTSPTMEALLKVIEQEAELYPLMISPPSLIEVARAGSTWGTKSALARDEDVNQRDDREAAKLSLPGYTALHWAAAMGHFGVIQCLLSSDDIEINPTDTEEEDGYTPLQLCINYRQRQWEACAALMRAHGAKERASFESDEDEDEDEEMEGASMSKTSINRGKTSGSSAPTTAFFSRVFNNRITSAVSKIVARPSTSASKKWQSSKRQGGSRKVRSSHSSSKNSSRK</sequence>
<feature type="repeat" description="ANK" evidence="1">
    <location>
        <begin position="258"/>
        <end position="290"/>
    </location>
</feature>
<dbReference type="SUPFAM" id="SSF48403">
    <property type="entry name" value="Ankyrin repeat"/>
    <property type="match status" value="1"/>
</dbReference>
<dbReference type="PaxDb" id="55529-EKX51686"/>
<dbReference type="SMART" id="SM00248">
    <property type="entry name" value="ANK"/>
    <property type="match status" value="5"/>
</dbReference>
<keyword evidence="6" id="KW-1185">Reference proteome</keyword>
<feature type="region of interest" description="Disordered" evidence="2">
    <location>
        <begin position="507"/>
        <end position="546"/>
    </location>
</feature>
<evidence type="ECO:0000256" key="2">
    <source>
        <dbReference type="SAM" id="MobiDB-lite"/>
    </source>
</evidence>
<dbReference type="InterPro" id="IPR036770">
    <property type="entry name" value="Ankyrin_rpt-contain_sf"/>
</dbReference>
<dbReference type="PROSITE" id="PS50088">
    <property type="entry name" value="ANK_REPEAT"/>
    <property type="match status" value="2"/>
</dbReference>
<dbReference type="STRING" id="905079.L1JSY8"/>
<accession>L1JSY8</accession>
<dbReference type="PROSITE" id="PS50297">
    <property type="entry name" value="ANK_REP_REGION"/>
    <property type="match status" value="2"/>
</dbReference>
<evidence type="ECO:0000313" key="6">
    <source>
        <dbReference type="Proteomes" id="UP000011087"/>
    </source>
</evidence>
<dbReference type="SUPFAM" id="SSF54695">
    <property type="entry name" value="POZ domain"/>
    <property type="match status" value="1"/>
</dbReference>
<protein>
    <recommendedName>
        <fullName evidence="3">BTB domain-containing protein</fullName>
    </recommendedName>
</protein>
<dbReference type="EMBL" id="JH992975">
    <property type="protein sequence ID" value="EKX51686.1"/>
    <property type="molecule type" value="Genomic_DNA"/>
</dbReference>
<dbReference type="PANTHER" id="PTHR24118:SF99">
    <property type="entry name" value="POTE ANKYRIN DOMAIN FAMILY MEMBER 3C-RELATED"/>
    <property type="match status" value="1"/>
</dbReference>
<feature type="region of interest" description="Disordered" evidence="2">
    <location>
        <begin position="1"/>
        <end position="32"/>
    </location>
</feature>
<feature type="compositionally biased region" description="Acidic residues" evidence="2">
    <location>
        <begin position="513"/>
        <end position="525"/>
    </location>
</feature>
<feature type="compositionally biased region" description="Polar residues" evidence="2">
    <location>
        <begin position="569"/>
        <end position="583"/>
    </location>
</feature>
<dbReference type="eggNOG" id="KOG4177">
    <property type="taxonomic scope" value="Eukaryota"/>
</dbReference>
<feature type="compositionally biased region" description="Low complexity" evidence="2">
    <location>
        <begin position="592"/>
        <end position="602"/>
    </location>
</feature>
<dbReference type="AlphaFoldDB" id="L1JSY8"/>
<feature type="compositionally biased region" description="Polar residues" evidence="2">
    <location>
        <begin position="60"/>
        <end position="70"/>
    </location>
</feature>
<evidence type="ECO:0000259" key="3">
    <source>
        <dbReference type="PROSITE" id="PS50097"/>
    </source>
</evidence>
<name>L1JSY8_GUITC</name>
<keyword evidence="1" id="KW-0040">ANK repeat</keyword>
<feature type="region of interest" description="Disordered" evidence="2">
    <location>
        <begin position="53"/>
        <end position="82"/>
    </location>
</feature>
<dbReference type="HOGENOM" id="CLU_453786_0_0_1"/>
<dbReference type="InterPro" id="IPR002110">
    <property type="entry name" value="Ankyrin_rpt"/>
</dbReference>
<evidence type="ECO:0000313" key="4">
    <source>
        <dbReference type="EMBL" id="EKX51686.1"/>
    </source>
</evidence>
<dbReference type="GeneID" id="17308370"/>
<feature type="compositionally biased region" description="Basic residues" evidence="2">
    <location>
        <begin position="12"/>
        <end position="24"/>
    </location>
</feature>
<dbReference type="InterPro" id="IPR011333">
    <property type="entry name" value="SKP1/BTB/POZ_sf"/>
</dbReference>
<feature type="compositionally biased region" description="Polar residues" evidence="2">
    <location>
        <begin position="529"/>
        <end position="546"/>
    </location>
</feature>
<proteinExistence type="predicted"/>
<reference evidence="4 6" key="1">
    <citation type="journal article" date="2012" name="Nature">
        <title>Algal genomes reveal evolutionary mosaicism and the fate of nucleomorphs.</title>
        <authorList>
            <consortium name="DOE Joint Genome Institute"/>
            <person name="Curtis B.A."/>
            <person name="Tanifuji G."/>
            <person name="Burki F."/>
            <person name="Gruber A."/>
            <person name="Irimia M."/>
            <person name="Maruyama S."/>
            <person name="Arias M.C."/>
            <person name="Ball S.G."/>
            <person name="Gile G.H."/>
            <person name="Hirakawa Y."/>
            <person name="Hopkins J.F."/>
            <person name="Kuo A."/>
            <person name="Rensing S.A."/>
            <person name="Schmutz J."/>
            <person name="Symeonidi A."/>
            <person name="Elias M."/>
            <person name="Eveleigh R.J."/>
            <person name="Herman E.K."/>
            <person name="Klute M.J."/>
            <person name="Nakayama T."/>
            <person name="Obornik M."/>
            <person name="Reyes-Prieto A."/>
            <person name="Armbrust E.V."/>
            <person name="Aves S.J."/>
            <person name="Beiko R.G."/>
            <person name="Coutinho P."/>
            <person name="Dacks J.B."/>
            <person name="Durnford D.G."/>
            <person name="Fast N.M."/>
            <person name="Green B.R."/>
            <person name="Grisdale C.J."/>
            <person name="Hempel F."/>
            <person name="Henrissat B."/>
            <person name="Hoppner M.P."/>
            <person name="Ishida K."/>
            <person name="Kim E."/>
            <person name="Koreny L."/>
            <person name="Kroth P.G."/>
            <person name="Liu Y."/>
            <person name="Malik S.B."/>
            <person name="Maier U.G."/>
            <person name="McRose D."/>
            <person name="Mock T."/>
            <person name="Neilson J.A."/>
            <person name="Onodera N.T."/>
            <person name="Poole A.M."/>
            <person name="Pritham E.J."/>
            <person name="Richards T.A."/>
            <person name="Rocap G."/>
            <person name="Roy S.W."/>
            <person name="Sarai C."/>
            <person name="Schaack S."/>
            <person name="Shirato S."/>
            <person name="Slamovits C.H."/>
            <person name="Spencer D.F."/>
            <person name="Suzuki S."/>
            <person name="Worden A.Z."/>
            <person name="Zauner S."/>
            <person name="Barry K."/>
            <person name="Bell C."/>
            <person name="Bharti A.K."/>
            <person name="Crow J.A."/>
            <person name="Grimwood J."/>
            <person name="Kramer R."/>
            <person name="Lindquist E."/>
            <person name="Lucas S."/>
            <person name="Salamov A."/>
            <person name="McFadden G.I."/>
            <person name="Lane C.E."/>
            <person name="Keeling P.J."/>
            <person name="Gray M.W."/>
            <person name="Grigoriev I.V."/>
            <person name="Archibald J.M."/>
        </authorList>
    </citation>
    <scope>NUCLEOTIDE SEQUENCE</scope>
    <source>
        <strain evidence="4 6">CCMP2712</strain>
    </source>
</reference>
<feature type="domain" description="BTB" evidence="3">
    <location>
        <begin position="126"/>
        <end position="197"/>
    </location>
</feature>
<gene>
    <name evidence="4" type="ORF">GUITHDRAFT_134570</name>
</gene>
<dbReference type="SMART" id="SM00225">
    <property type="entry name" value="BTB"/>
    <property type="match status" value="1"/>
</dbReference>
<dbReference type="PANTHER" id="PTHR24118">
    <property type="entry name" value="POTE ANKYRIN DOMAIN"/>
    <property type="match status" value="1"/>
</dbReference>